<reference evidence="2 3" key="1">
    <citation type="journal article" date="2014" name="Genome Announc.">
        <title>Draft genome sequences of six enterohepatic helicobacter species isolated from humans and one from rhesus macaques.</title>
        <authorList>
            <person name="Shen Z."/>
            <person name="Sheh A."/>
            <person name="Young S.K."/>
            <person name="Abouelliel A."/>
            <person name="Ward D.V."/>
            <person name="Earl A.M."/>
            <person name="Fox J.G."/>
        </authorList>
    </citation>
    <scope>NUCLEOTIDE SEQUENCE [LARGE SCALE GENOMIC DNA]</scope>
    <source>
        <strain evidence="2 3">MIT 99-5501</strain>
    </source>
</reference>
<comment type="caution">
    <text evidence="2">The sequence shown here is derived from an EMBL/GenBank/DDBJ whole genome shotgun (WGS) entry which is preliminary data.</text>
</comment>
<dbReference type="InterPro" id="IPR037914">
    <property type="entry name" value="SpoVT-AbrB_sf"/>
</dbReference>
<evidence type="ECO:0000313" key="2">
    <source>
        <dbReference type="EMBL" id="ETD24801.1"/>
    </source>
</evidence>
<keyword evidence="3" id="KW-1185">Reference proteome</keyword>
<dbReference type="Gene3D" id="2.10.260.10">
    <property type="match status" value="1"/>
</dbReference>
<gene>
    <name evidence="2" type="ORF">HMPREF2086_00135</name>
</gene>
<proteinExistence type="predicted"/>
<dbReference type="Pfam" id="PF04014">
    <property type="entry name" value="MazE_antitoxin"/>
    <property type="match status" value="1"/>
</dbReference>
<protein>
    <recommendedName>
        <fullName evidence="1">SpoVT-AbrB domain-containing protein</fullName>
    </recommendedName>
</protein>
<sequence length="80" mass="9173">MKRVKLKKLSNFLIVRIPDEIAQELNLKEDSELDVFVLDGSGIIMQKHKSIEEICRGINSTNLNIAAQWSNSDNTQSKEW</sequence>
<dbReference type="InterPro" id="IPR007159">
    <property type="entry name" value="SpoVT-AbrB_dom"/>
</dbReference>
<dbReference type="AlphaFoldDB" id="V8CDJ0"/>
<dbReference type="PATRIC" id="fig|1357400.3.peg.202"/>
<dbReference type="SMART" id="SM00966">
    <property type="entry name" value="SpoVT_AbrB"/>
    <property type="match status" value="1"/>
</dbReference>
<dbReference type="STRING" id="1357400.HMPREF2086_00135"/>
<dbReference type="HOGENOM" id="CLU_2584894_0_0_7"/>
<dbReference type="RefSeq" id="WP_023926803.1">
    <property type="nucleotide sequence ID" value="NZ_KI669454.1"/>
</dbReference>
<name>V8CDJ0_9HELI</name>
<dbReference type="EMBL" id="AZJI01000001">
    <property type="protein sequence ID" value="ETD24801.1"/>
    <property type="molecule type" value="Genomic_DNA"/>
</dbReference>
<accession>V8CDJ0</accession>
<dbReference type="SUPFAM" id="SSF89447">
    <property type="entry name" value="AbrB/MazE/MraZ-like"/>
    <property type="match status" value="1"/>
</dbReference>
<evidence type="ECO:0000259" key="1">
    <source>
        <dbReference type="SMART" id="SM00966"/>
    </source>
</evidence>
<evidence type="ECO:0000313" key="3">
    <source>
        <dbReference type="Proteomes" id="UP000018731"/>
    </source>
</evidence>
<dbReference type="Proteomes" id="UP000018731">
    <property type="component" value="Unassembled WGS sequence"/>
</dbReference>
<feature type="domain" description="SpoVT-AbrB" evidence="1">
    <location>
        <begin position="7"/>
        <end position="53"/>
    </location>
</feature>
<dbReference type="GO" id="GO:0003677">
    <property type="term" value="F:DNA binding"/>
    <property type="evidence" value="ECO:0007669"/>
    <property type="project" value="InterPro"/>
</dbReference>
<organism evidence="2 3">
    <name type="scientific">Helicobacter macacae MIT 99-5501</name>
    <dbReference type="NCBI Taxonomy" id="1357400"/>
    <lineage>
        <taxon>Bacteria</taxon>
        <taxon>Pseudomonadati</taxon>
        <taxon>Campylobacterota</taxon>
        <taxon>Epsilonproteobacteria</taxon>
        <taxon>Campylobacterales</taxon>
        <taxon>Helicobacteraceae</taxon>
        <taxon>Helicobacter</taxon>
    </lineage>
</organism>